<evidence type="ECO:0000256" key="5">
    <source>
        <dbReference type="ARBA" id="ARBA00023237"/>
    </source>
</evidence>
<evidence type="ECO:0000259" key="7">
    <source>
        <dbReference type="Pfam" id="PF14322"/>
    </source>
</evidence>
<proteinExistence type="inferred from homology"/>
<dbReference type="InterPro" id="IPR011990">
    <property type="entry name" value="TPR-like_helical_dom_sf"/>
</dbReference>
<comment type="similarity">
    <text evidence="2">Belongs to the SusD family.</text>
</comment>
<evidence type="ECO:0000256" key="3">
    <source>
        <dbReference type="ARBA" id="ARBA00022729"/>
    </source>
</evidence>
<reference evidence="8 9" key="1">
    <citation type="submission" date="2019-03" db="EMBL/GenBank/DDBJ databases">
        <title>Flavobacterium AR-3-4 sp. nov. isolated from arctic soil.</title>
        <authorList>
            <person name="Chaudhary D.K."/>
        </authorList>
    </citation>
    <scope>NUCLEOTIDE SEQUENCE [LARGE SCALE GENOMIC DNA]</scope>
    <source>
        <strain evidence="8 9">AR-3-4</strain>
    </source>
</reference>
<evidence type="ECO:0000259" key="6">
    <source>
        <dbReference type="Pfam" id="PF07980"/>
    </source>
</evidence>
<evidence type="ECO:0000256" key="4">
    <source>
        <dbReference type="ARBA" id="ARBA00023136"/>
    </source>
</evidence>
<dbReference type="AlphaFoldDB" id="A0A4R5C6Y1"/>
<sequence>MKYMKENLFEKSLIKIQKSIGIVSIVLLVLGTQSCENNFLDVVPDNVETIDLAFKLRNEAEKYLFTCYSYLPKNGDAIYNIAMLAGDEVWIPGQDEAINSYAFDIARNYQRVSNPYMDVWEGRYQGGGPSDRYRIFAGIRHCNTFLENVEDKTKIADLNPAERLRWTGEAKFLKAYYHYYLMRMYGPIPVMRKNVPIDAPIEEIQVSREPIDKTIDYLVTLLDEAALVLPPQITDTQNELGRITRPIALGIKAEILLMAASPLFNGNADMAGFKGKDGTPYFNPTLDPLKWKKAADAAKEAISVAEANGNKIFYKEDISFDIESVTRKKLDITEAVTERWNNEIIWANPNSRTYELQRLCMAPLINTVSHSQARKVLSPTLESAQMFYTKNGVPIEEDKTLDFSEITQLKEAGSEDKYNISVGYKTSILNFNREPRFYADLGFDGAIWYKYDSGSDDTRWHIEAKYKDYAGSADAFDFNVTGYYLKKLVNWEQTFGGGSLYKDYAWPELRLSDLYLMYAEALNEVEGPTADVLKYVDQIRTRAGLKGVAESWQNFSKNPLKFTSKDGMREIIHHERNIELAFEGKNYWDIKRWKKATQEFNEPVKGWNVFGSTEADYYQVRTLFQQRFVSPRDYFWPINENTLIQNPNLVQAPGW</sequence>
<name>A0A4R5C6Y1_9FLAO</name>
<keyword evidence="3" id="KW-0732">Signal</keyword>
<dbReference type="OrthoDB" id="5694214at2"/>
<dbReference type="Pfam" id="PF14322">
    <property type="entry name" value="SusD-like_3"/>
    <property type="match status" value="1"/>
</dbReference>
<dbReference type="PROSITE" id="PS51257">
    <property type="entry name" value="PROKAR_LIPOPROTEIN"/>
    <property type="match status" value="1"/>
</dbReference>
<dbReference type="InterPro" id="IPR033985">
    <property type="entry name" value="SusD-like_N"/>
</dbReference>
<evidence type="ECO:0000256" key="1">
    <source>
        <dbReference type="ARBA" id="ARBA00004442"/>
    </source>
</evidence>
<comment type="subcellular location">
    <subcellularLocation>
        <location evidence="1">Cell outer membrane</location>
    </subcellularLocation>
</comment>
<evidence type="ECO:0000256" key="2">
    <source>
        <dbReference type="ARBA" id="ARBA00006275"/>
    </source>
</evidence>
<organism evidence="8 9">
    <name type="scientific">Flavobacterium cellulosilyticum</name>
    <dbReference type="NCBI Taxonomy" id="2541731"/>
    <lineage>
        <taxon>Bacteria</taxon>
        <taxon>Pseudomonadati</taxon>
        <taxon>Bacteroidota</taxon>
        <taxon>Flavobacteriia</taxon>
        <taxon>Flavobacteriales</taxon>
        <taxon>Flavobacteriaceae</taxon>
        <taxon>Flavobacterium</taxon>
    </lineage>
</organism>
<gene>
    <name evidence="8" type="ORF">E0F76_18400</name>
</gene>
<evidence type="ECO:0000313" key="8">
    <source>
        <dbReference type="EMBL" id="TDD93840.1"/>
    </source>
</evidence>
<dbReference type="GO" id="GO:0009279">
    <property type="term" value="C:cell outer membrane"/>
    <property type="evidence" value="ECO:0007669"/>
    <property type="project" value="UniProtKB-SubCell"/>
</dbReference>
<protein>
    <submittedName>
        <fullName evidence="8">RagB/SusD family nutrient uptake outer membrane protein</fullName>
    </submittedName>
</protein>
<keyword evidence="9" id="KW-1185">Reference proteome</keyword>
<keyword evidence="4" id="KW-0472">Membrane</keyword>
<dbReference type="SUPFAM" id="SSF48452">
    <property type="entry name" value="TPR-like"/>
    <property type="match status" value="1"/>
</dbReference>
<dbReference type="InterPro" id="IPR012944">
    <property type="entry name" value="SusD_RagB_dom"/>
</dbReference>
<dbReference type="Pfam" id="PF07980">
    <property type="entry name" value="SusD_RagB"/>
    <property type="match status" value="1"/>
</dbReference>
<accession>A0A4R5C6Y1</accession>
<dbReference type="Gene3D" id="1.25.40.390">
    <property type="match status" value="1"/>
</dbReference>
<comment type="caution">
    <text evidence="8">The sequence shown here is derived from an EMBL/GenBank/DDBJ whole genome shotgun (WGS) entry which is preliminary data.</text>
</comment>
<dbReference type="Proteomes" id="UP000295479">
    <property type="component" value="Unassembled WGS sequence"/>
</dbReference>
<dbReference type="EMBL" id="SMFK01000022">
    <property type="protein sequence ID" value="TDD93840.1"/>
    <property type="molecule type" value="Genomic_DNA"/>
</dbReference>
<feature type="domain" description="SusD-like N-terminal" evidence="7">
    <location>
        <begin position="135"/>
        <end position="235"/>
    </location>
</feature>
<keyword evidence="5" id="KW-0998">Cell outer membrane</keyword>
<evidence type="ECO:0000313" key="9">
    <source>
        <dbReference type="Proteomes" id="UP000295479"/>
    </source>
</evidence>
<feature type="domain" description="RagB/SusD" evidence="6">
    <location>
        <begin position="343"/>
        <end position="655"/>
    </location>
</feature>